<reference evidence="2 3" key="1">
    <citation type="journal article" date="2013" name="PLoS Genet.">
        <title>The genome and development-dependent transcriptomes of Pyronema confluens: a window into fungal evolution.</title>
        <authorList>
            <person name="Traeger S."/>
            <person name="Altegoer F."/>
            <person name="Freitag M."/>
            <person name="Gabaldon T."/>
            <person name="Kempken F."/>
            <person name="Kumar A."/>
            <person name="Marcet-Houben M."/>
            <person name="Poggeler S."/>
            <person name="Stajich J.E."/>
            <person name="Nowrousian M."/>
        </authorList>
    </citation>
    <scope>NUCLEOTIDE SEQUENCE [LARGE SCALE GENOMIC DNA]</scope>
    <source>
        <strain evidence="3">CBS 100304</strain>
        <tissue evidence="2">Vegetative mycelium</tissue>
    </source>
</reference>
<sequence>MKFTLTLLGLLLLPFISAIAVPDSLTLEENELTF</sequence>
<name>U4LPZ7_PYROM</name>
<gene>
    <name evidence="2" type="ORF">PCON_03216</name>
</gene>
<organism evidence="2 3">
    <name type="scientific">Pyronema omphalodes (strain CBS 100304)</name>
    <name type="common">Pyronema confluens</name>
    <dbReference type="NCBI Taxonomy" id="1076935"/>
    <lineage>
        <taxon>Eukaryota</taxon>
        <taxon>Fungi</taxon>
        <taxon>Dikarya</taxon>
        <taxon>Ascomycota</taxon>
        <taxon>Pezizomycotina</taxon>
        <taxon>Pezizomycetes</taxon>
        <taxon>Pezizales</taxon>
        <taxon>Pyronemataceae</taxon>
        <taxon>Pyronema</taxon>
    </lineage>
</organism>
<feature type="chain" id="PRO_5004651558" evidence="1">
    <location>
        <begin position="21"/>
        <end position="34"/>
    </location>
</feature>
<keyword evidence="3" id="KW-1185">Reference proteome</keyword>
<protein>
    <submittedName>
        <fullName evidence="2">Uncharacterized protein</fullName>
    </submittedName>
</protein>
<evidence type="ECO:0000313" key="3">
    <source>
        <dbReference type="Proteomes" id="UP000018144"/>
    </source>
</evidence>
<accession>U4LPZ7</accession>
<dbReference type="AlphaFoldDB" id="U4LPZ7"/>
<feature type="signal peptide" evidence="1">
    <location>
        <begin position="1"/>
        <end position="20"/>
    </location>
</feature>
<proteinExistence type="predicted"/>
<evidence type="ECO:0000256" key="1">
    <source>
        <dbReference type="SAM" id="SignalP"/>
    </source>
</evidence>
<dbReference type="Proteomes" id="UP000018144">
    <property type="component" value="Unassembled WGS sequence"/>
</dbReference>
<evidence type="ECO:0000313" key="2">
    <source>
        <dbReference type="EMBL" id="CCX34246.1"/>
    </source>
</evidence>
<keyword evidence="1" id="KW-0732">Signal</keyword>
<dbReference type="EMBL" id="HF936442">
    <property type="protein sequence ID" value="CCX34246.1"/>
    <property type="molecule type" value="Genomic_DNA"/>
</dbReference>